<gene>
    <name evidence="5" type="ORF">ILUMI_26511</name>
</gene>
<dbReference type="GO" id="GO:0005085">
    <property type="term" value="F:guanyl-nucleotide exchange factor activity"/>
    <property type="evidence" value="ECO:0007669"/>
    <property type="project" value="UniProtKB-KW"/>
</dbReference>
<sequence>MIKMEKGSTRGYSVKEMIKMINSGKEFAKTNFHKPTPQTDVNEAEEDEASYDLLEKPPVKQEDVDTSSEKEESLSSDEEDDTSKDPEKFGRYMNIPAIVDEMKNFVREEENYCRSLEDLVENYIGFIETDEFDIYDVFGCINIISTYQNNTFLPALKGSRNVSKIADCFIMHKKLFNMYYDNYFKSKPNMMIVLKENKDVFRASFSEDTYKEYEDILFKSVNDRIQAYHDFLESTKAILAKNMDVSNFDRALEIIGNLTKYFSKKHENTRFIVSELVQTERIYVERLEKIVKEMLPIIEKLMKRKSKMDLVLGSVPEIYSEQQNFYDKLKKCLFDFDPNEVAECFLQHRNGFALYVKDQQMKKNLDTIEECREMLQGRGKSFDFHAPLNRLYKYKLLLHELKKSCEKGGLPFDKVTEALDMVTNVITTMNGVAAINSIKDENIDLDNQGVLLLRDEFVIQNEYLKCDAMIFLFEKSIVITQAKTEGSKKNRRDAFIYLNHIIIKYLALNVSQDSPTNFQIGFHGKYTRMTHTLQAKDTHTKAIWIKAVEDILMSQFQEEKKRNTYYLQES</sequence>
<dbReference type="Pfam" id="PF00621">
    <property type="entry name" value="RhoGEF"/>
    <property type="match status" value="2"/>
</dbReference>
<feature type="compositionally biased region" description="Basic and acidic residues" evidence="2">
    <location>
        <begin position="53"/>
        <end position="73"/>
    </location>
</feature>
<dbReference type="GO" id="GO:0007411">
    <property type="term" value="P:axon guidance"/>
    <property type="evidence" value="ECO:0007669"/>
    <property type="project" value="TreeGrafter"/>
</dbReference>
<dbReference type="InterPro" id="IPR001849">
    <property type="entry name" value="PH_domain"/>
</dbReference>
<comment type="caution">
    <text evidence="5">The sequence shown here is derived from an EMBL/GenBank/DDBJ whole genome shotgun (WGS) entry which is preliminary data.</text>
</comment>
<dbReference type="Proteomes" id="UP000801492">
    <property type="component" value="Unassembled WGS sequence"/>
</dbReference>
<feature type="domain" description="DH" evidence="4">
    <location>
        <begin position="97"/>
        <end position="265"/>
    </location>
</feature>
<dbReference type="SUPFAM" id="SSF48065">
    <property type="entry name" value="DBL homology domain (DH-domain)"/>
    <property type="match status" value="2"/>
</dbReference>
<proteinExistence type="predicted"/>
<dbReference type="OrthoDB" id="10004999at2759"/>
<dbReference type="GO" id="GO:0019898">
    <property type="term" value="C:extrinsic component of membrane"/>
    <property type="evidence" value="ECO:0007669"/>
    <property type="project" value="TreeGrafter"/>
</dbReference>
<organism evidence="5 6">
    <name type="scientific">Ignelater luminosus</name>
    <name type="common">Cucubano</name>
    <name type="synonym">Pyrophorus luminosus</name>
    <dbReference type="NCBI Taxonomy" id="2038154"/>
    <lineage>
        <taxon>Eukaryota</taxon>
        <taxon>Metazoa</taxon>
        <taxon>Ecdysozoa</taxon>
        <taxon>Arthropoda</taxon>
        <taxon>Hexapoda</taxon>
        <taxon>Insecta</taxon>
        <taxon>Pterygota</taxon>
        <taxon>Neoptera</taxon>
        <taxon>Endopterygota</taxon>
        <taxon>Coleoptera</taxon>
        <taxon>Polyphaga</taxon>
        <taxon>Elateriformia</taxon>
        <taxon>Elateroidea</taxon>
        <taxon>Elateridae</taxon>
        <taxon>Agrypninae</taxon>
        <taxon>Pyrophorini</taxon>
        <taxon>Ignelater</taxon>
    </lineage>
</organism>
<dbReference type="PROSITE" id="PS50010">
    <property type="entry name" value="DH_2"/>
    <property type="match status" value="2"/>
</dbReference>
<dbReference type="AlphaFoldDB" id="A0A8K0C5N8"/>
<dbReference type="InterPro" id="IPR051336">
    <property type="entry name" value="RhoGEF_Guanine_NuclExch_SF"/>
</dbReference>
<protein>
    <recommendedName>
        <fullName evidence="7">DH domain-containing protein</fullName>
    </recommendedName>
</protein>
<evidence type="ECO:0000256" key="2">
    <source>
        <dbReference type="SAM" id="MobiDB-lite"/>
    </source>
</evidence>
<reference evidence="5" key="1">
    <citation type="submission" date="2019-08" db="EMBL/GenBank/DDBJ databases">
        <title>The genome of the North American firefly Photinus pyralis.</title>
        <authorList>
            <consortium name="Photinus pyralis genome working group"/>
            <person name="Fallon T.R."/>
            <person name="Sander Lower S.E."/>
            <person name="Weng J.-K."/>
        </authorList>
    </citation>
    <scope>NUCLEOTIDE SEQUENCE</scope>
    <source>
        <strain evidence="5">TRF0915ILg1</strain>
        <tissue evidence="5">Whole body</tissue>
    </source>
</reference>
<evidence type="ECO:0008006" key="7">
    <source>
        <dbReference type="Google" id="ProtNLM"/>
    </source>
</evidence>
<name>A0A8K0C5N8_IGNLU</name>
<dbReference type="GO" id="GO:0005737">
    <property type="term" value="C:cytoplasm"/>
    <property type="evidence" value="ECO:0007669"/>
    <property type="project" value="TreeGrafter"/>
</dbReference>
<evidence type="ECO:0000259" key="3">
    <source>
        <dbReference type="PROSITE" id="PS50003"/>
    </source>
</evidence>
<dbReference type="SUPFAM" id="SSF50729">
    <property type="entry name" value="PH domain-like"/>
    <property type="match status" value="1"/>
</dbReference>
<dbReference type="Gene3D" id="1.20.900.10">
    <property type="entry name" value="Dbl homology (DH) domain"/>
    <property type="match status" value="2"/>
</dbReference>
<dbReference type="InterPro" id="IPR035899">
    <property type="entry name" value="DBL_dom_sf"/>
</dbReference>
<keyword evidence="1" id="KW-0344">Guanine-nucleotide releasing factor</keyword>
<evidence type="ECO:0000313" key="5">
    <source>
        <dbReference type="EMBL" id="KAF2879649.1"/>
    </source>
</evidence>
<dbReference type="Pfam" id="PF22697">
    <property type="entry name" value="SOS1_NGEF_PH"/>
    <property type="match status" value="1"/>
</dbReference>
<dbReference type="InterPro" id="IPR000219">
    <property type="entry name" value="DH_dom"/>
</dbReference>
<evidence type="ECO:0000256" key="1">
    <source>
        <dbReference type="ARBA" id="ARBA00022658"/>
    </source>
</evidence>
<dbReference type="InterPro" id="IPR011993">
    <property type="entry name" value="PH-like_dom_sf"/>
</dbReference>
<evidence type="ECO:0000259" key="4">
    <source>
        <dbReference type="PROSITE" id="PS50010"/>
    </source>
</evidence>
<dbReference type="InterPro" id="IPR055251">
    <property type="entry name" value="SOS1_NGEF_PH"/>
</dbReference>
<evidence type="ECO:0000313" key="6">
    <source>
        <dbReference type="Proteomes" id="UP000801492"/>
    </source>
</evidence>
<feature type="domain" description="PH" evidence="3">
    <location>
        <begin position="444"/>
        <end position="553"/>
    </location>
</feature>
<accession>A0A8K0C5N8</accession>
<dbReference type="PANTHER" id="PTHR22826:SF106">
    <property type="entry name" value="TRIO, ISOFORM A"/>
    <property type="match status" value="1"/>
</dbReference>
<feature type="region of interest" description="Disordered" evidence="2">
    <location>
        <begin position="26"/>
        <end position="89"/>
    </location>
</feature>
<dbReference type="Gene3D" id="2.30.29.30">
    <property type="entry name" value="Pleckstrin-homology domain (PH domain)/Phosphotyrosine-binding domain (PTB)"/>
    <property type="match status" value="1"/>
</dbReference>
<dbReference type="EMBL" id="VTPC01091103">
    <property type="protein sequence ID" value="KAF2879649.1"/>
    <property type="molecule type" value="Genomic_DNA"/>
</dbReference>
<keyword evidence="6" id="KW-1185">Reference proteome</keyword>
<dbReference type="PANTHER" id="PTHR22826">
    <property type="entry name" value="RHO GUANINE EXCHANGE FACTOR-RELATED"/>
    <property type="match status" value="1"/>
</dbReference>
<feature type="domain" description="DH" evidence="4">
    <location>
        <begin position="268"/>
        <end position="432"/>
    </location>
</feature>
<dbReference type="PROSITE" id="PS50003">
    <property type="entry name" value="PH_DOMAIN"/>
    <property type="match status" value="1"/>
</dbReference>
<dbReference type="SMART" id="SM00325">
    <property type="entry name" value="RhoGEF"/>
    <property type="match status" value="1"/>
</dbReference>